<gene>
    <name evidence="1" type="ORF">FPL14_18865</name>
</gene>
<sequence>MDNNFIAYPAQGSFPIEVFGPRYAWSVSLNMDKFKNPAKKNIKLTLKRLRDNRVWKLNYKNDKVTEQGAYFNVESSPFGSGAAIIFRPNGIDEYKAGDRFSVTITGLQSKKGLNVTLSYTVDFMSVTK</sequence>
<evidence type="ECO:0000313" key="1">
    <source>
        <dbReference type="EMBL" id="QMV43014.1"/>
    </source>
</evidence>
<proteinExistence type="predicted"/>
<dbReference type="AlphaFoldDB" id="A0A7G5C1D0"/>
<reference evidence="1 2" key="1">
    <citation type="submission" date="2019-07" db="EMBL/GenBank/DDBJ databases">
        <authorList>
            <person name="Kim J.K."/>
            <person name="Cheong H.-M."/>
            <person name="Choi Y."/>
            <person name="Hwang K.J."/>
            <person name="Lee S."/>
            <person name="Choi C."/>
        </authorList>
    </citation>
    <scope>NUCLEOTIDE SEQUENCE [LARGE SCALE GENOMIC DNA]</scope>
    <source>
        <strain evidence="1 2">KS 22</strain>
    </source>
</reference>
<accession>A0A7G5C1D0</accession>
<name>A0A7G5C1D0_9BACL</name>
<organism evidence="1 2">
    <name type="scientific">Cohnella cholangitidis</name>
    <dbReference type="NCBI Taxonomy" id="2598458"/>
    <lineage>
        <taxon>Bacteria</taxon>
        <taxon>Bacillati</taxon>
        <taxon>Bacillota</taxon>
        <taxon>Bacilli</taxon>
        <taxon>Bacillales</taxon>
        <taxon>Paenibacillaceae</taxon>
        <taxon>Cohnella</taxon>
    </lineage>
</organism>
<protein>
    <submittedName>
        <fullName evidence="1">Uncharacterized protein</fullName>
    </submittedName>
</protein>
<dbReference type="EMBL" id="CP041969">
    <property type="protein sequence ID" value="QMV43014.1"/>
    <property type="molecule type" value="Genomic_DNA"/>
</dbReference>
<evidence type="ECO:0000313" key="2">
    <source>
        <dbReference type="Proteomes" id="UP000515679"/>
    </source>
</evidence>
<dbReference type="Proteomes" id="UP000515679">
    <property type="component" value="Chromosome"/>
</dbReference>
<keyword evidence="2" id="KW-1185">Reference proteome</keyword>
<dbReference type="KEGG" id="cchl:FPL14_18865"/>
<dbReference type="RefSeq" id="WP_182299245.1">
    <property type="nucleotide sequence ID" value="NZ_CP041969.1"/>
</dbReference>